<evidence type="ECO:0000256" key="1">
    <source>
        <dbReference type="SAM" id="SignalP"/>
    </source>
</evidence>
<dbReference type="InterPro" id="IPR001322">
    <property type="entry name" value="Lamin_tail_dom"/>
</dbReference>
<organism evidence="3 4">
    <name type="scientific">Dactylosporangium cerinum</name>
    <dbReference type="NCBI Taxonomy" id="1434730"/>
    <lineage>
        <taxon>Bacteria</taxon>
        <taxon>Bacillati</taxon>
        <taxon>Actinomycetota</taxon>
        <taxon>Actinomycetes</taxon>
        <taxon>Micromonosporales</taxon>
        <taxon>Micromonosporaceae</taxon>
        <taxon>Dactylosporangium</taxon>
    </lineage>
</organism>
<evidence type="ECO:0000313" key="4">
    <source>
        <dbReference type="Proteomes" id="UP001595912"/>
    </source>
</evidence>
<feature type="signal peptide" evidence="1">
    <location>
        <begin position="1"/>
        <end position="29"/>
    </location>
</feature>
<comment type="caution">
    <text evidence="3">The sequence shown here is derived from an EMBL/GenBank/DDBJ whole genome shotgun (WGS) entry which is preliminary data.</text>
</comment>
<dbReference type="Gene3D" id="2.60.40.1260">
    <property type="entry name" value="Lamin Tail domain"/>
    <property type="match status" value="1"/>
</dbReference>
<gene>
    <name evidence="3" type="ORF">ACFPIJ_38770</name>
</gene>
<feature type="chain" id="PRO_5047382074" evidence="1">
    <location>
        <begin position="30"/>
        <end position="450"/>
    </location>
</feature>
<dbReference type="Pfam" id="PF13449">
    <property type="entry name" value="Phytase-like"/>
    <property type="match status" value="1"/>
</dbReference>
<dbReference type="SUPFAM" id="SSF74853">
    <property type="entry name" value="Lamin A/C globular tail domain"/>
    <property type="match status" value="1"/>
</dbReference>
<sequence length="450" mass="45773">MRIRPSLMAGLAAVLTVPLLTLAVPAAHAAGTGVRINEVESSGGSPGDWVELTNTGTATVSLAGWVVKDNDDDHAFVIGSGVNLAPGGYVAVDVESAYGLGSADSVRLYEPGGALADSYSWSSHASSTYGRCPNGTGGFVATTGATKSAPNACPPPPPVAWPGGSAVATADASNAFGENLSGLSFESTSVVWAVRNGAGTLYRLTPSGSTWQKAATYTLRYANGSGDPDAEGVVVTPDGIMVATERDNAKSGTSLQKILRYSPSGSTVSATAEWNLTADLPGAAANTGLEAITWVPDTALVAAGFRDEHTGGSYSPASYANHGTGLYLVGAEATGTVYAYALNLTGTGYTRVAAFPSGLAAVMDLEYEPSTGRLWATCDDTCSGRSTTLTVGAQGRFTVTAAYNRPSGMSNYNNEGLAFSPVCSGGTKQVLWADDSNDSGHALRSGTLSC</sequence>
<accession>A0ABV9W734</accession>
<keyword evidence="4" id="KW-1185">Reference proteome</keyword>
<protein>
    <submittedName>
        <fullName evidence="3">Lamin tail domain-containing protein</fullName>
    </submittedName>
</protein>
<reference evidence="4" key="1">
    <citation type="journal article" date="2019" name="Int. J. Syst. Evol. Microbiol.">
        <title>The Global Catalogue of Microorganisms (GCM) 10K type strain sequencing project: providing services to taxonomists for standard genome sequencing and annotation.</title>
        <authorList>
            <consortium name="The Broad Institute Genomics Platform"/>
            <consortium name="The Broad Institute Genome Sequencing Center for Infectious Disease"/>
            <person name="Wu L."/>
            <person name="Ma J."/>
        </authorList>
    </citation>
    <scope>NUCLEOTIDE SEQUENCE [LARGE SCALE GENOMIC DNA]</scope>
    <source>
        <strain evidence="4">CGMCC 4.7152</strain>
    </source>
</reference>
<dbReference type="InterPro" id="IPR027372">
    <property type="entry name" value="Phytase-like_dom"/>
</dbReference>
<dbReference type="SUPFAM" id="SSF63829">
    <property type="entry name" value="Calcium-dependent phosphotriesterase"/>
    <property type="match status" value="1"/>
</dbReference>
<dbReference type="PROSITE" id="PS51841">
    <property type="entry name" value="LTD"/>
    <property type="match status" value="1"/>
</dbReference>
<feature type="domain" description="LTD" evidence="2">
    <location>
        <begin position="23"/>
        <end position="123"/>
    </location>
</feature>
<dbReference type="InterPro" id="IPR036415">
    <property type="entry name" value="Lamin_tail_dom_sf"/>
</dbReference>
<keyword evidence="1" id="KW-0732">Signal</keyword>
<evidence type="ECO:0000313" key="3">
    <source>
        <dbReference type="EMBL" id="MFC5003755.1"/>
    </source>
</evidence>
<dbReference type="EMBL" id="JBHSIU010000054">
    <property type="protein sequence ID" value="MFC5003755.1"/>
    <property type="molecule type" value="Genomic_DNA"/>
</dbReference>
<dbReference type="RefSeq" id="WP_380123007.1">
    <property type="nucleotide sequence ID" value="NZ_JBHSIU010000054.1"/>
</dbReference>
<proteinExistence type="predicted"/>
<dbReference type="Pfam" id="PF00932">
    <property type="entry name" value="LTD"/>
    <property type="match status" value="1"/>
</dbReference>
<evidence type="ECO:0000259" key="2">
    <source>
        <dbReference type="PROSITE" id="PS51841"/>
    </source>
</evidence>
<dbReference type="Proteomes" id="UP001595912">
    <property type="component" value="Unassembled WGS sequence"/>
</dbReference>
<name>A0ABV9W734_9ACTN</name>